<comment type="caution">
    <text evidence="7">The sequence shown here is derived from an EMBL/GenBank/DDBJ whole genome shotgun (WGS) entry which is preliminary data.</text>
</comment>
<accession>A0A176WAS6</accession>
<evidence type="ECO:0000256" key="4">
    <source>
        <dbReference type="RuleBase" id="RU361169"/>
    </source>
</evidence>
<feature type="chain" id="PRO_5008052380" description="Rhamnogalacturonase A/B/Epimerase-like pectate lyase domain-containing protein" evidence="5">
    <location>
        <begin position="23"/>
        <end position="529"/>
    </location>
</feature>
<dbReference type="SMART" id="SM00710">
    <property type="entry name" value="PbH1"/>
    <property type="match status" value="5"/>
</dbReference>
<keyword evidence="2 4" id="KW-0378">Hydrolase</keyword>
<evidence type="ECO:0000313" key="7">
    <source>
        <dbReference type="EMBL" id="OAE30227.1"/>
    </source>
</evidence>
<proteinExistence type="inferred from homology"/>
<reference evidence="7" key="1">
    <citation type="submission" date="2016-03" db="EMBL/GenBank/DDBJ databases">
        <title>Mechanisms controlling the formation of the plant cell surface in tip-growing cells are functionally conserved among land plants.</title>
        <authorList>
            <person name="Honkanen S."/>
            <person name="Jones V.A."/>
            <person name="Morieri G."/>
            <person name="Champion C."/>
            <person name="Hetherington A.J."/>
            <person name="Kelly S."/>
            <person name="Saint-Marcoux D."/>
            <person name="Proust H."/>
            <person name="Prescott H."/>
            <person name="Dolan L."/>
        </authorList>
    </citation>
    <scope>NUCLEOTIDE SEQUENCE [LARGE SCALE GENOMIC DNA]</scope>
    <source>
        <tissue evidence="7">Whole gametophyte</tissue>
    </source>
</reference>
<evidence type="ECO:0000256" key="1">
    <source>
        <dbReference type="ARBA" id="ARBA00008834"/>
    </source>
</evidence>
<dbReference type="InterPro" id="IPR000743">
    <property type="entry name" value="Glyco_hydro_28"/>
</dbReference>
<keyword evidence="8" id="KW-1185">Reference proteome</keyword>
<evidence type="ECO:0000313" key="8">
    <source>
        <dbReference type="Proteomes" id="UP000077202"/>
    </source>
</evidence>
<keyword evidence="3 4" id="KW-0326">Glycosidase</keyword>
<dbReference type="InterPro" id="IPR011050">
    <property type="entry name" value="Pectin_lyase_fold/virulence"/>
</dbReference>
<dbReference type="Pfam" id="PF00295">
    <property type="entry name" value="Glyco_hydro_28"/>
    <property type="match status" value="1"/>
</dbReference>
<dbReference type="Proteomes" id="UP000077202">
    <property type="component" value="Unassembled WGS sequence"/>
</dbReference>
<evidence type="ECO:0000256" key="3">
    <source>
        <dbReference type="ARBA" id="ARBA00023295"/>
    </source>
</evidence>
<dbReference type="AlphaFoldDB" id="A0A176WAS6"/>
<dbReference type="InterPro" id="IPR051801">
    <property type="entry name" value="GH28_Enzymes"/>
</dbReference>
<comment type="similarity">
    <text evidence="1 4">Belongs to the glycosyl hydrolase 28 family.</text>
</comment>
<dbReference type="InterPro" id="IPR024535">
    <property type="entry name" value="RHGA/B-epi-like_pectate_lyase"/>
</dbReference>
<dbReference type="Pfam" id="PF12708">
    <property type="entry name" value="Pect-lyase_RHGA_epim"/>
    <property type="match status" value="1"/>
</dbReference>
<dbReference type="InterPro" id="IPR006626">
    <property type="entry name" value="PbH1"/>
</dbReference>
<evidence type="ECO:0000256" key="5">
    <source>
        <dbReference type="SAM" id="SignalP"/>
    </source>
</evidence>
<dbReference type="InterPro" id="IPR012334">
    <property type="entry name" value="Pectin_lyas_fold"/>
</dbReference>
<evidence type="ECO:0000259" key="6">
    <source>
        <dbReference type="Pfam" id="PF12708"/>
    </source>
</evidence>
<protein>
    <recommendedName>
        <fullName evidence="6">Rhamnogalacturonase A/B/Epimerase-like pectate lyase domain-containing protein</fullName>
    </recommendedName>
</protein>
<dbReference type="EMBL" id="LVLJ01001351">
    <property type="protein sequence ID" value="OAE30227.1"/>
    <property type="molecule type" value="Genomic_DNA"/>
</dbReference>
<dbReference type="GO" id="GO:0005975">
    <property type="term" value="P:carbohydrate metabolic process"/>
    <property type="evidence" value="ECO:0007669"/>
    <property type="project" value="InterPro"/>
</dbReference>
<dbReference type="Gene3D" id="2.160.20.10">
    <property type="entry name" value="Single-stranded right-handed beta-helix, Pectin lyase-like"/>
    <property type="match status" value="1"/>
</dbReference>
<gene>
    <name evidence="7" type="ORF">AXG93_4295s1830</name>
</gene>
<dbReference type="SUPFAM" id="SSF51126">
    <property type="entry name" value="Pectin lyase-like"/>
    <property type="match status" value="1"/>
</dbReference>
<name>A0A176WAS6_MARPO</name>
<organism evidence="7 8">
    <name type="scientific">Marchantia polymorpha subsp. ruderalis</name>
    <dbReference type="NCBI Taxonomy" id="1480154"/>
    <lineage>
        <taxon>Eukaryota</taxon>
        <taxon>Viridiplantae</taxon>
        <taxon>Streptophyta</taxon>
        <taxon>Embryophyta</taxon>
        <taxon>Marchantiophyta</taxon>
        <taxon>Marchantiopsida</taxon>
        <taxon>Marchantiidae</taxon>
        <taxon>Marchantiales</taxon>
        <taxon>Marchantiaceae</taxon>
        <taxon>Marchantia</taxon>
    </lineage>
</organism>
<feature type="domain" description="Rhamnogalacturonase A/B/Epimerase-like pectate lyase" evidence="6">
    <location>
        <begin position="60"/>
        <end position="112"/>
    </location>
</feature>
<dbReference type="PANTHER" id="PTHR31339:SF0">
    <property type="entry name" value="PECTIN LYASE-LIKE SUPERFAMILY PROTEIN"/>
    <property type="match status" value="1"/>
</dbReference>
<dbReference type="GO" id="GO:0004650">
    <property type="term" value="F:polygalacturonase activity"/>
    <property type="evidence" value="ECO:0007669"/>
    <property type="project" value="InterPro"/>
</dbReference>
<feature type="signal peptide" evidence="5">
    <location>
        <begin position="1"/>
        <end position="22"/>
    </location>
</feature>
<dbReference type="PANTHER" id="PTHR31339">
    <property type="entry name" value="PECTIN LYASE-RELATED"/>
    <property type="match status" value="1"/>
</dbReference>
<sequence>MGRTIVLLLLIALCPGIGLVRSARIECLVAGDATAARDRPARGSELEMPGHLVESRRNCNVVDYGAKGNGEDFDTAAMQEAIDDCACWGGGGRVHVPPGNYLTATLFLRSNIELYVERGATIYGSPAQSDYPASSSRWYVLLAEGVHNVQITGGGTVDGQADKFVVREDPKKNVMVSWNTTGDCAGDECRPRLIGFLDSTNFQLRDLYLHQPAYWCCLTTQRRLIASRVAGWLHLREFSMDETKVSVDCSKSCCLHIVRCNEVLVENVTIYGDFNTPNNDGIDIEDTNNTRIVGCHIDTGDDAICPKTYAGPLYNLTVTDCWIRTKSSAVKFGSATFHDFHGLRFERLTIKDSHRGLAFQLRDGGSISDVVFANIEMSTRYYHPSWWGRAEPIYMTACPRDSETVVGSISDVHFINISSTSENGVFISGSAGSILTGVVFQNVSLNFTNADGVDTETFHDYRPGCRGLVPHASSGLFMEYASNLTFRDVTLRWAPNVKWDTPFEFTPKTVGRLNILNVLSDTDSHGLPV</sequence>
<evidence type="ECO:0000256" key="2">
    <source>
        <dbReference type="ARBA" id="ARBA00022801"/>
    </source>
</evidence>
<keyword evidence="5" id="KW-0732">Signal</keyword>